<sequence length="789" mass="86982">MLCSKTLISSTLDIRQIVSSEMSAAESEKKSMDEQTTAQKEPVDQTSDVTSNEPPKENGIEKPIVNEALPQLAEVDDRKLPKDELLFTDSHNTQSQLITDVGLSQADELLNSSILTSTDDLSTDYLVEKTAPAPVASNSQDIGIGPPTSVTVSNLELVDEAVSEELVDGSQDVKQDNVAASEVKSQEDEVMECDAPVKEKPQVITLDDCDNVAMKDDTKENKTKKLENTQVRDYKVVGFTPLDNFGIPIQQDHFDKFGLNTKVCVMYKKHFERCFAMDPRRRNAVIVNLERMRNFVNMMDEERMKKYVYDAKLKTWMSGKLETADKRVLPVNLPGHHVPGYLKDGIAENVKETVHVQKQEKARQLMEKVGTTESDPSQIRAPFLNKKLRGGSMGDSRPPRQQREGKSTLTLGGTGVYNPKPTRAQKRLQRRLVAKENATAATSAPPTPTPTTTDSAQSEVVTEAGGPSFAPIVFSPTTLAAEVTASSASGTLQQPNDEGNEAIAIDNSVVTPVKSDQKKNDGNRHKHKEKRTESFPQKPKGDDRNRHGRGPQHSDRRGRVANGPRRDRANNRRPEPSNNRKRVRSPPRRGDNVFTNEKRVRVWDNQGSRSAYSVEPLPFARSLFQVPYHPPSLMGADSYASSRRAYPDFSTVAQSPAPPFGTAQSGFPVYSESPYGSSARNDKYGQSASFGGAQAYQQTPPSGFVNDRDTLSEIRRIERELATIRQHQHYGNTGSSSASTRSSALPVSPPKSFTMYGSSNSAFGGSASYNYSGSSDKQPPKRFSNAFGY</sequence>
<name>A0AAF3FT00_9BILA</name>
<feature type="compositionally biased region" description="Polar residues" evidence="1">
    <location>
        <begin position="486"/>
        <end position="497"/>
    </location>
</feature>
<reference evidence="3" key="1">
    <citation type="submission" date="2024-02" db="UniProtKB">
        <authorList>
            <consortium name="WormBaseParasite"/>
        </authorList>
    </citation>
    <scope>IDENTIFICATION</scope>
</reference>
<feature type="region of interest" description="Disordered" evidence="1">
    <location>
        <begin position="486"/>
        <end position="598"/>
    </location>
</feature>
<keyword evidence="2" id="KW-1185">Reference proteome</keyword>
<dbReference type="AlphaFoldDB" id="A0AAF3FT00"/>
<dbReference type="WBParaSite" id="MBELARI_LOCUS9836">
    <property type="protein sequence ID" value="MBELARI_LOCUS9836"/>
    <property type="gene ID" value="MBELARI_LOCUS9836"/>
</dbReference>
<evidence type="ECO:0000256" key="1">
    <source>
        <dbReference type="SAM" id="MobiDB-lite"/>
    </source>
</evidence>
<protein>
    <submittedName>
        <fullName evidence="3">Uncharacterized protein</fullName>
    </submittedName>
</protein>
<accession>A0AAF3FT00</accession>
<feature type="region of interest" description="Disordered" evidence="1">
    <location>
        <begin position="361"/>
        <end position="462"/>
    </location>
</feature>
<feature type="region of interest" description="Disordered" evidence="1">
    <location>
        <begin position="21"/>
        <end position="63"/>
    </location>
</feature>
<feature type="region of interest" description="Disordered" evidence="1">
    <location>
        <begin position="724"/>
        <end position="751"/>
    </location>
</feature>
<feature type="compositionally biased region" description="Low complexity" evidence="1">
    <location>
        <begin position="735"/>
        <end position="744"/>
    </location>
</feature>
<evidence type="ECO:0000313" key="3">
    <source>
        <dbReference type="WBParaSite" id="MBELARI_LOCUS9836"/>
    </source>
</evidence>
<feature type="compositionally biased region" description="Basic and acidic residues" evidence="1">
    <location>
        <begin position="397"/>
        <end position="406"/>
    </location>
</feature>
<organism evidence="2 3">
    <name type="scientific">Mesorhabditis belari</name>
    <dbReference type="NCBI Taxonomy" id="2138241"/>
    <lineage>
        <taxon>Eukaryota</taxon>
        <taxon>Metazoa</taxon>
        <taxon>Ecdysozoa</taxon>
        <taxon>Nematoda</taxon>
        <taxon>Chromadorea</taxon>
        <taxon>Rhabditida</taxon>
        <taxon>Rhabditina</taxon>
        <taxon>Rhabditomorpha</taxon>
        <taxon>Rhabditoidea</taxon>
        <taxon>Rhabditidae</taxon>
        <taxon>Mesorhabditinae</taxon>
        <taxon>Mesorhabditis</taxon>
    </lineage>
</organism>
<feature type="compositionally biased region" description="Basic residues" evidence="1">
    <location>
        <begin position="423"/>
        <end position="432"/>
    </location>
</feature>
<dbReference type="Proteomes" id="UP000887575">
    <property type="component" value="Unassembled WGS sequence"/>
</dbReference>
<feature type="compositionally biased region" description="Polar residues" evidence="1">
    <location>
        <begin position="34"/>
        <end position="53"/>
    </location>
</feature>
<feature type="region of interest" description="Disordered" evidence="1">
    <location>
        <begin position="767"/>
        <end position="789"/>
    </location>
</feature>
<evidence type="ECO:0000313" key="2">
    <source>
        <dbReference type="Proteomes" id="UP000887575"/>
    </source>
</evidence>
<proteinExistence type="predicted"/>
<feature type="compositionally biased region" description="Basic and acidic residues" evidence="1">
    <location>
        <begin position="552"/>
        <end position="575"/>
    </location>
</feature>
<feature type="compositionally biased region" description="Basic and acidic residues" evidence="1">
    <location>
        <begin position="588"/>
        <end position="598"/>
    </location>
</feature>